<gene>
    <name evidence="2" type="primary">VPS70_3</name>
    <name evidence="2" type="ORF">V5O48_017964</name>
</gene>
<sequence length="104" mass="11970">LDKLSRLPFPKNPWTEFLKAAKRLVRANRKIITFERGFLEEGGIKDREWYRHLGVAPDKWLGYGASTFPALTEAVLYDKDETAAKHEVSRLVTLLDALTEQTRP</sequence>
<name>A0ABR3EMI9_9AGAR</name>
<evidence type="ECO:0000259" key="1">
    <source>
        <dbReference type="Pfam" id="PF04253"/>
    </source>
</evidence>
<proteinExistence type="predicted"/>
<feature type="domain" description="Transferrin receptor-like dimerisation" evidence="1">
    <location>
        <begin position="18"/>
        <end position="100"/>
    </location>
</feature>
<dbReference type="InterPro" id="IPR036757">
    <property type="entry name" value="TFR-like_dimer_dom_sf"/>
</dbReference>
<dbReference type="EC" id="3.4.17.21" evidence="2"/>
<protein>
    <submittedName>
        <fullName evidence="2">Vacuolar protein sorting-associated protein 70</fullName>
        <ecNumber evidence="2">3.4.17.21</ecNumber>
    </submittedName>
</protein>
<dbReference type="PANTHER" id="PTHR10404:SF46">
    <property type="entry name" value="VACUOLAR PROTEIN SORTING-ASSOCIATED PROTEIN 70"/>
    <property type="match status" value="1"/>
</dbReference>
<dbReference type="EMBL" id="JBAHYK010002991">
    <property type="protein sequence ID" value="KAL0564093.1"/>
    <property type="molecule type" value="Genomic_DNA"/>
</dbReference>
<keyword evidence="2" id="KW-0121">Carboxypeptidase</keyword>
<dbReference type="SUPFAM" id="SSF47672">
    <property type="entry name" value="Transferrin receptor-like dimerisation domain"/>
    <property type="match status" value="1"/>
</dbReference>
<evidence type="ECO:0000313" key="2">
    <source>
        <dbReference type="EMBL" id="KAL0564093.1"/>
    </source>
</evidence>
<feature type="non-terminal residue" evidence="2">
    <location>
        <position position="1"/>
    </location>
</feature>
<keyword evidence="3" id="KW-1185">Reference proteome</keyword>
<dbReference type="GO" id="GO:0004181">
    <property type="term" value="F:metallocarboxypeptidase activity"/>
    <property type="evidence" value="ECO:0007669"/>
    <property type="project" value="UniProtKB-EC"/>
</dbReference>
<keyword evidence="2" id="KW-0378">Hydrolase</keyword>
<accession>A0ABR3EMI9</accession>
<dbReference type="PANTHER" id="PTHR10404">
    <property type="entry name" value="N-ACETYLATED-ALPHA-LINKED ACIDIC DIPEPTIDASE"/>
    <property type="match status" value="1"/>
</dbReference>
<dbReference type="InterPro" id="IPR039373">
    <property type="entry name" value="Peptidase_M28B"/>
</dbReference>
<reference evidence="2 3" key="1">
    <citation type="submission" date="2024-02" db="EMBL/GenBank/DDBJ databases">
        <title>A draft genome for the cacao thread blight pathogen Marasmius crinis-equi.</title>
        <authorList>
            <person name="Cohen S.P."/>
            <person name="Baruah I.K."/>
            <person name="Amoako-Attah I."/>
            <person name="Bukari Y."/>
            <person name="Meinhardt L.W."/>
            <person name="Bailey B.A."/>
        </authorList>
    </citation>
    <scope>NUCLEOTIDE SEQUENCE [LARGE SCALE GENOMIC DNA]</scope>
    <source>
        <strain evidence="2 3">GH-76</strain>
    </source>
</reference>
<dbReference type="InterPro" id="IPR007365">
    <property type="entry name" value="TFR-like_dimer_dom"/>
</dbReference>
<dbReference type="Pfam" id="PF04253">
    <property type="entry name" value="TFR_dimer"/>
    <property type="match status" value="1"/>
</dbReference>
<keyword evidence="2" id="KW-0645">Protease</keyword>
<evidence type="ECO:0000313" key="3">
    <source>
        <dbReference type="Proteomes" id="UP001465976"/>
    </source>
</evidence>
<dbReference type="Gene3D" id="1.20.930.40">
    <property type="entry name" value="Transferrin receptor-like, dimerisation domain"/>
    <property type="match status" value="1"/>
</dbReference>
<dbReference type="Proteomes" id="UP001465976">
    <property type="component" value="Unassembled WGS sequence"/>
</dbReference>
<comment type="caution">
    <text evidence="2">The sequence shown here is derived from an EMBL/GenBank/DDBJ whole genome shotgun (WGS) entry which is preliminary data.</text>
</comment>
<organism evidence="2 3">
    <name type="scientific">Marasmius crinis-equi</name>
    <dbReference type="NCBI Taxonomy" id="585013"/>
    <lineage>
        <taxon>Eukaryota</taxon>
        <taxon>Fungi</taxon>
        <taxon>Dikarya</taxon>
        <taxon>Basidiomycota</taxon>
        <taxon>Agaricomycotina</taxon>
        <taxon>Agaricomycetes</taxon>
        <taxon>Agaricomycetidae</taxon>
        <taxon>Agaricales</taxon>
        <taxon>Marasmiineae</taxon>
        <taxon>Marasmiaceae</taxon>
        <taxon>Marasmius</taxon>
    </lineage>
</organism>